<reference evidence="1 2" key="2">
    <citation type="submission" date="2015-05" db="EMBL/GenBank/DDBJ databases">
        <authorList>
            <person name="Morales-Cruz A."/>
            <person name="Amrine K.C."/>
            <person name="Cantu D."/>
        </authorList>
    </citation>
    <scope>NUCLEOTIDE SEQUENCE [LARGE SCALE GENOMIC DNA]</scope>
    <source>
        <strain evidence="1">DA912</strain>
    </source>
</reference>
<dbReference type="Proteomes" id="UP000034680">
    <property type="component" value="Unassembled WGS sequence"/>
</dbReference>
<gene>
    <name evidence="1" type="ORF">UCDDA912_g07635</name>
</gene>
<accession>A0A0G2FE50</accession>
<dbReference type="STRING" id="1214573.A0A0G2FE50"/>
<sequence>MEMPPYFISDLEAARQELVDFTRRVRSVYIETLVADSNPILRQTFEAAMLFATFGQGELVSDALDCWVAARLIEAQFRVFNGGAMIGMEHVDEAGHPFDGFTPVTPIMDSQLDDMVIRNLIRPFSSMYEDELYWCYQLLVSDWRGNIPYEAGEIDDFREEDFLSSSTT</sequence>
<dbReference type="EMBL" id="LCUC01000319">
    <property type="protein sequence ID" value="KKY32411.1"/>
    <property type="molecule type" value="Genomic_DNA"/>
</dbReference>
<evidence type="ECO:0000313" key="1">
    <source>
        <dbReference type="EMBL" id="KKY32411.1"/>
    </source>
</evidence>
<name>A0A0G2FE50_9PEZI</name>
<organism evidence="1 2">
    <name type="scientific">Diaporthe ampelina</name>
    <dbReference type="NCBI Taxonomy" id="1214573"/>
    <lineage>
        <taxon>Eukaryota</taxon>
        <taxon>Fungi</taxon>
        <taxon>Dikarya</taxon>
        <taxon>Ascomycota</taxon>
        <taxon>Pezizomycotina</taxon>
        <taxon>Sordariomycetes</taxon>
        <taxon>Sordariomycetidae</taxon>
        <taxon>Diaporthales</taxon>
        <taxon>Diaporthaceae</taxon>
        <taxon>Diaporthe</taxon>
    </lineage>
</organism>
<dbReference type="OrthoDB" id="5362630at2759"/>
<keyword evidence="2" id="KW-1185">Reference proteome</keyword>
<reference evidence="1 2" key="1">
    <citation type="submission" date="2015-05" db="EMBL/GenBank/DDBJ databases">
        <title>Distinctive expansion of gene families associated with plant cell wall degradation and secondary metabolism in the genomes of grapevine trunk pathogens.</title>
        <authorList>
            <person name="Lawrence D.P."/>
            <person name="Travadon R."/>
            <person name="Rolshausen P.E."/>
            <person name="Baumgartner K."/>
        </authorList>
    </citation>
    <scope>NUCLEOTIDE SEQUENCE [LARGE SCALE GENOMIC DNA]</scope>
    <source>
        <strain evidence="1">DA912</strain>
    </source>
</reference>
<dbReference type="AlphaFoldDB" id="A0A0G2FE50"/>
<evidence type="ECO:0000313" key="2">
    <source>
        <dbReference type="Proteomes" id="UP000034680"/>
    </source>
</evidence>
<proteinExistence type="predicted"/>
<protein>
    <submittedName>
        <fullName evidence="1">Uncharacterized protein</fullName>
    </submittedName>
</protein>
<comment type="caution">
    <text evidence="1">The sequence shown here is derived from an EMBL/GenBank/DDBJ whole genome shotgun (WGS) entry which is preliminary data.</text>
</comment>